<proteinExistence type="predicted"/>
<dbReference type="AlphaFoldDB" id="A0A6A6DAG4"/>
<dbReference type="OrthoDB" id="2322999at2759"/>
<reference evidence="1" key="1">
    <citation type="journal article" date="2020" name="Stud. Mycol.">
        <title>101 Dothideomycetes genomes: a test case for predicting lifestyles and emergence of pathogens.</title>
        <authorList>
            <person name="Haridas S."/>
            <person name="Albert R."/>
            <person name="Binder M."/>
            <person name="Bloem J."/>
            <person name="Labutti K."/>
            <person name="Salamov A."/>
            <person name="Andreopoulos B."/>
            <person name="Baker S."/>
            <person name="Barry K."/>
            <person name="Bills G."/>
            <person name="Bluhm B."/>
            <person name="Cannon C."/>
            <person name="Castanera R."/>
            <person name="Culley D."/>
            <person name="Daum C."/>
            <person name="Ezra D."/>
            <person name="Gonzalez J."/>
            <person name="Henrissat B."/>
            <person name="Kuo A."/>
            <person name="Liang C."/>
            <person name="Lipzen A."/>
            <person name="Lutzoni F."/>
            <person name="Magnuson J."/>
            <person name="Mondo S."/>
            <person name="Nolan M."/>
            <person name="Ohm R."/>
            <person name="Pangilinan J."/>
            <person name="Park H.-J."/>
            <person name="Ramirez L."/>
            <person name="Alfaro M."/>
            <person name="Sun H."/>
            <person name="Tritt A."/>
            <person name="Yoshinaga Y."/>
            <person name="Zwiers L.-H."/>
            <person name="Turgeon B."/>
            <person name="Goodwin S."/>
            <person name="Spatafora J."/>
            <person name="Crous P."/>
            <person name="Grigoriev I."/>
        </authorList>
    </citation>
    <scope>NUCLEOTIDE SEQUENCE</scope>
    <source>
        <strain evidence="1">CBS 207.26</strain>
    </source>
</reference>
<dbReference type="Proteomes" id="UP000800200">
    <property type="component" value="Unassembled WGS sequence"/>
</dbReference>
<accession>A0A6A6DAG4</accession>
<gene>
    <name evidence="1" type="ORF">K469DRAFT_702879</name>
</gene>
<keyword evidence="2" id="KW-1185">Reference proteome</keyword>
<name>A0A6A6DAG4_9PEZI</name>
<sequence length="211" mass="23885">MDIQLSGLDAYTDDIWEKLPEDRYAFKYHRENPLPDNVFDEIGNIFAKNYVQDRFSLYLNHRHFDLEPGESLVESGAIATPWPLRDASDALRANIAAKTWAFLDDKLVPFEFSFPATAEDFKSNHVPSQFIDELGAFLHAHDLTSRFGLTLLPKDMSTESGSLYETTIGRVSVQLPKNDSSPEEIVDVGWKFDALGRKIVRLCVRCCTGHG</sequence>
<evidence type="ECO:0000313" key="1">
    <source>
        <dbReference type="EMBL" id="KAF2175189.1"/>
    </source>
</evidence>
<organism evidence="1 2">
    <name type="scientific">Zopfia rhizophila CBS 207.26</name>
    <dbReference type="NCBI Taxonomy" id="1314779"/>
    <lineage>
        <taxon>Eukaryota</taxon>
        <taxon>Fungi</taxon>
        <taxon>Dikarya</taxon>
        <taxon>Ascomycota</taxon>
        <taxon>Pezizomycotina</taxon>
        <taxon>Dothideomycetes</taxon>
        <taxon>Dothideomycetes incertae sedis</taxon>
        <taxon>Zopfiaceae</taxon>
        <taxon>Zopfia</taxon>
    </lineage>
</organism>
<evidence type="ECO:0000313" key="2">
    <source>
        <dbReference type="Proteomes" id="UP000800200"/>
    </source>
</evidence>
<dbReference type="EMBL" id="ML994740">
    <property type="protein sequence ID" value="KAF2175189.1"/>
    <property type="molecule type" value="Genomic_DNA"/>
</dbReference>
<protein>
    <submittedName>
        <fullName evidence="1">Uncharacterized protein</fullName>
    </submittedName>
</protein>